<comment type="caution">
    <text evidence="3">The sequence shown here is derived from an EMBL/GenBank/DDBJ whole genome shotgun (WGS) entry which is preliminary data.</text>
</comment>
<accession>A0AAN8FD66</accession>
<gene>
    <name evidence="3" type="ORF">GCK32_016219</name>
</gene>
<protein>
    <recommendedName>
        <fullName evidence="2">C6 domain-containing protein</fullName>
    </recommendedName>
</protein>
<proteinExistence type="predicted"/>
<sequence>SAGTTVTYESRPSEGQLTTTTHSGPETTEAEPQTDTTILPETTAVAITTDSFTDSPGPASRPSTEFLRDCHACRNMAALLMNQSDSYDGMMVLDHSIDSNGCRIVKVDCVPTTADENATLFINGQTAVATGVGSHLVEFTCNRNGRWSMKDGVLVSSVSCLVQQQAIEVTSSPEISTRPTTTTTTTTTPRPPGIPPCMSCPQLSVVPLLTGYRNGFTTLLSGPDDDMALVISGTVFEQGVGSLKTNLTCNDMMTWTTSDGYAVPFVSCGAKIGKSFCECLSKLI</sequence>
<reference evidence="3 4" key="1">
    <citation type="submission" date="2019-10" db="EMBL/GenBank/DDBJ databases">
        <title>Assembly and Annotation for the nematode Trichostrongylus colubriformis.</title>
        <authorList>
            <person name="Martin J."/>
        </authorList>
    </citation>
    <scope>NUCLEOTIDE SEQUENCE [LARGE SCALE GENOMIC DNA]</scope>
    <source>
        <strain evidence="3">G859</strain>
        <tissue evidence="3">Whole worm</tissue>
    </source>
</reference>
<feature type="domain" description="C6" evidence="2">
    <location>
        <begin position="197"/>
        <end position="268"/>
    </location>
</feature>
<feature type="region of interest" description="Disordered" evidence="1">
    <location>
        <begin position="1"/>
        <end position="34"/>
    </location>
</feature>
<dbReference type="AlphaFoldDB" id="A0AAN8FD66"/>
<dbReference type="SMART" id="SM01048">
    <property type="entry name" value="C6"/>
    <property type="match status" value="2"/>
</dbReference>
<name>A0AAN8FD66_TRICO</name>
<evidence type="ECO:0000313" key="3">
    <source>
        <dbReference type="EMBL" id="KAK5977511.1"/>
    </source>
</evidence>
<dbReference type="Proteomes" id="UP001331761">
    <property type="component" value="Unassembled WGS sequence"/>
</dbReference>
<dbReference type="InterPro" id="IPR002601">
    <property type="entry name" value="C6_domain"/>
</dbReference>
<evidence type="ECO:0000259" key="2">
    <source>
        <dbReference type="SMART" id="SM01048"/>
    </source>
</evidence>
<feature type="region of interest" description="Disordered" evidence="1">
    <location>
        <begin position="171"/>
        <end position="193"/>
    </location>
</feature>
<feature type="non-terminal residue" evidence="3">
    <location>
        <position position="1"/>
    </location>
</feature>
<feature type="compositionally biased region" description="Low complexity" evidence="1">
    <location>
        <begin position="18"/>
        <end position="27"/>
    </location>
</feature>
<feature type="compositionally biased region" description="Low complexity" evidence="1">
    <location>
        <begin position="177"/>
        <end position="188"/>
    </location>
</feature>
<feature type="domain" description="C6" evidence="2">
    <location>
        <begin position="70"/>
        <end position="160"/>
    </location>
</feature>
<evidence type="ECO:0000313" key="4">
    <source>
        <dbReference type="Proteomes" id="UP001331761"/>
    </source>
</evidence>
<dbReference type="EMBL" id="WIXE01010516">
    <property type="protein sequence ID" value="KAK5977511.1"/>
    <property type="molecule type" value="Genomic_DNA"/>
</dbReference>
<dbReference type="Pfam" id="PF01681">
    <property type="entry name" value="C6"/>
    <property type="match status" value="1"/>
</dbReference>
<keyword evidence="4" id="KW-1185">Reference proteome</keyword>
<organism evidence="3 4">
    <name type="scientific">Trichostrongylus colubriformis</name>
    <name type="common">Black scour worm</name>
    <dbReference type="NCBI Taxonomy" id="6319"/>
    <lineage>
        <taxon>Eukaryota</taxon>
        <taxon>Metazoa</taxon>
        <taxon>Ecdysozoa</taxon>
        <taxon>Nematoda</taxon>
        <taxon>Chromadorea</taxon>
        <taxon>Rhabditida</taxon>
        <taxon>Rhabditina</taxon>
        <taxon>Rhabditomorpha</taxon>
        <taxon>Strongyloidea</taxon>
        <taxon>Trichostrongylidae</taxon>
        <taxon>Trichostrongylus</taxon>
    </lineage>
</organism>
<feature type="compositionally biased region" description="Polar residues" evidence="1">
    <location>
        <begin position="1"/>
        <end position="17"/>
    </location>
</feature>
<evidence type="ECO:0000256" key="1">
    <source>
        <dbReference type="SAM" id="MobiDB-lite"/>
    </source>
</evidence>